<protein>
    <recommendedName>
        <fullName evidence="1">Thiaminase-2/PQQC domain-containing protein</fullName>
    </recommendedName>
</protein>
<dbReference type="EMBL" id="AZHX01001185">
    <property type="protein sequence ID" value="ETX04582.1"/>
    <property type="molecule type" value="Genomic_DNA"/>
</dbReference>
<dbReference type="HOGENOM" id="CLU_108435_0_0_7"/>
<feature type="domain" description="Thiaminase-2/PQQC" evidence="1">
    <location>
        <begin position="46"/>
        <end position="251"/>
    </location>
</feature>
<dbReference type="InterPro" id="IPR016084">
    <property type="entry name" value="Haem_Oase-like_multi-hlx"/>
</dbReference>
<evidence type="ECO:0000259" key="1">
    <source>
        <dbReference type="Pfam" id="PF03070"/>
    </source>
</evidence>
<dbReference type="Gene3D" id="1.20.910.10">
    <property type="entry name" value="Heme oxygenase-like"/>
    <property type="match status" value="1"/>
</dbReference>
<gene>
    <name evidence="2" type="ORF">ETSY2_28000</name>
</gene>
<name>W4M4L5_9BACT</name>
<organism evidence="2 3">
    <name type="scientific">Candidatus Entotheonella gemina</name>
    <dbReference type="NCBI Taxonomy" id="1429439"/>
    <lineage>
        <taxon>Bacteria</taxon>
        <taxon>Pseudomonadati</taxon>
        <taxon>Nitrospinota/Tectimicrobiota group</taxon>
        <taxon>Candidatus Tectimicrobiota</taxon>
        <taxon>Candidatus Entotheonellia</taxon>
        <taxon>Candidatus Entotheonellales</taxon>
        <taxon>Candidatus Entotheonellaceae</taxon>
        <taxon>Candidatus Entotheonella</taxon>
    </lineage>
</organism>
<sequence>MQMRRCHGRQLRTWLLLLVMVGWGSLPFFATAQTPSRAKAIFTQLHQELETTETKLRTHPYVEAVQRGEIPRDKLYHIVAEEYHIVSSDLRSIGQLLSRFGHTASGPFFAGAYQGEQAALAALKKLAATLGMSEADLQNYEPMAGAHAYTAYMAWLAHYGEDAQVAAAFAVNFPAWGANCGKLSTALQDRYRLSAEDVAFFSNFAKPIPGFQEAAAAIVDAGLERGVAERDIKRAVRLLQEYELMFWDALYAASQ</sequence>
<evidence type="ECO:0000313" key="2">
    <source>
        <dbReference type="EMBL" id="ETX04582.1"/>
    </source>
</evidence>
<comment type="caution">
    <text evidence="2">The sequence shown here is derived from an EMBL/GenBank/DDBJ whole genome shotgun (WGS) entry which is preliminary data.</text>
</comment>
<dbReference type="Pfam" id="PF03070">
    <property type="entry name" value="TENA_THI-4"/>
    <property type="match status" value="1"/>
</dbReference>
<accession>W4M4L5</accession>
<dbReference type="InterPro" id="IPR004305">
    <property type="entry name" value="Thiaminase-2/PQQC"/>
</dbReference>
<evidence type="ECO:0000313" key="3">
    <source>
        <dbReference type="Proteomes" id="UP000019140"/>
    </source>
</evidence>
<dbReference type="Proteomes" id="UP000019140">
    <property type="component" value="Unassembled WGS sequence"/>
</dbReference>
<reference evidence="2 3" key="1">
    <citation type="journal article" date="2014" name="Nature">
        <title>An environmental bacterial taxon with a large and distinct metabolic repertoire.</title>
        <authorList>
            <person name="Wilson M.C."/>
            <person name="Mori T."/>
            <person name="Ruckert C."/>
            <person name="Uria A.R."/>
            <person name="Helf M.J."/>
            <person name="Takada K."/>
            <person name="Gernert C."/>
            <person name="Steffens U.A."/>
            <person name="Heycke N."/>
            <person name="Schmitt S."/>
            <person name="Rinke C."/>
            <person name="Helfrich E.J."/>
            <person name="Brachmann A.O."/>
            <person name="Gurgui C."/>
            <person name="Wakimoto T."/>
            <person name="Kracht M."/>
            <person name="Crusemann M."/>
            <person name="Hentschel U."/>
            <person name="Abe I."/>
            <person name="Matsunaga S."/>
            <person name="Kalinowski J."/>
            <person name="Takeyama H."/>
            <person name="Piel J."/>
        </authorList>
    </citation>
    <scope>NUCLEOTIDE SEQUENCE [LARGE SCALE GENOMIC DNA]</scope>
    <source>
        <strain evidence="3">TSY2</strain>
    </source>
</reference>
<dbReference type="SUPFAM" id="SSF48613">
    <property type="entry name" value="Heme oxygenase-like"/>
    <property type="match status" value="1"/>
</dbReference>
<dbReference type="AlphaFoldDB" id="W4M4L5"/>
<proteinExistence type="predicted"/>
<keyword evidence="3" id="KW-1185">Reference proteome</keyword>